<feature type="region of interest" description="Disordered" evidence="1">
    <location>
        <begin position="12"/>
        <end position="34"/>
    </location>
</feature>
<organism evidence="2 3">
    <name type="scientific">Acipenser oxyrinchus oxyrinchus</name>
    <dbReference type="NCBI Taxonomy" id="40147"/>
    <lineage>
        <taxon>Eukaryota</taxon>
        <taxon>Metazoa</taxon>
        <taxon>Chordata</taxon>
        <taxon>Craniata</taxon>
        <taxon>Vertebrata</taxon>
        <taxon>Euteleostomi</taxon>
        <taxon>Actinopterygii</taxon>
        <taxon>Chondrostei</taxon>
        <taxon>Acipenseriformes</taxon>
        <taxon>Acipenseridae</taxon>
        <taxon>Acipenser</taxon>
    </lineage>
</organism>
<reference evidence="2" key="1">
    <citation type="submission" date="2022-02" db="EMBL/GenBank/DDBJ databases">
        <title>Atlantic sturgeon de novo genome assembly.</title>
        <authorList>
            <person name="Stock M."/>
            <person name="Klopp C."/>
            <person name="Guiguen Y."/>
            <person name="Cabau C."/>
            <person name="Parinello H."/>
            <person name="Santidrian Yebra-Pimentel E."/>
            <person name="Kuhl H."/>
            <person name="Dirks R.P."/>
            <person name="Guessner J."/>
            <person name="Wuertz S."/>
            <person name="Du K."/>
            <person name="Schartl M."/>
        </authorList>
    </citation>
    <scope>NUCLEOTIDE SEQUENCE</scope>
    <source>
        <strain evidence="2">STURGEONOMICS-FGT-2020</strain>
        <tissue evidence="2">Whole blood</tissue>
    </source>
</reference>
<dbReference type="EMBL" id="JAGXEW010000039">
    <property type="protein sequence ID" value="KAK1153823.1"/>
    <property type="molecule type" value="Genomic_DNA"/>
</dbReference>
<evidence type="ECO:0000256" key="1">
    <source>
        <dbReference type="SAM" id="MobiDB-lite"/>
    </source>
</evidence>
<dbReference type="GO" id="GO:0007130">
    <property type="term" value="P:synaptonemal complex assembly"/>
    <property type="evidence" value="ECO:0007669"/>
    <property type="project" value="InterPro"/>
</dbReference>
<dbReference type="PANTHER" id="PTHR28398">
    <property type="entry name" value="SYNAPTONEMAL COMPLEX CENTRAL ELEMENT PROTEIN 2"/>
    <property type="match status" value="1"/>
</dbReference>
<name>A0AAD8CQG2_ACIOX</name>
<feature type="compositionally biased region" description="Polar residues" evidence="1">
    <location>
        <begin position="25"/>
        <end position="34"/>
    </location>
</feature>
<sequence length="183" mass="20934">MDQFSFEQILSTSQTPLKQPAPSAKQVTVSDEGANQRTEEIIASQNTDEVQISNSPGIELSSHGSDRILNYEHSRYFSAVNARIEGIEGKAQGLIDKVNVSRKRDLELMTDFREKLLMKVSELCHKLEDQLYDIYEQDNKAIQDKMQELSTIMRRNVHMSTELQEACHNVVRLYKGLCMQPEL</sequence>
<dbReference type="AlphaFoldDB" id="A0AAD8CQG2"/>
<gene>
    <name evidence="2" type="primary">SYCE2</name>
    <name evidence="2" type="ORF">AOXY_G29507</name>
</gene>
<evidence type="ECO:0000313" key="3">
    <source>
        <dbReference type="Proteomes" id="UP001230051"/>
    </source>
</evidence>
<dbReference type="PANTHER" id="PTHR28398:SF1">
    <property type="entry name" value="SYNAPTONEMAL COMPLEX CENTRAL ELEMENT PROTEIN 2"/>
    <property type="match status" value="1"/>
</dbReference>
<keyword evidence="3" id="KW-1185">Reference proteome</keyword>
<dbReference type="GO" id="GO:0000801">
    <property type="term" value="C:central element"/>
    <property type="evidence" value="ECO:0007669"/>
    <property type="project" value="InterPro"/>
</dbReference>
<comment type="caution">
    <text evidence="2">The sequence shown here is derived from an EMBL/GenBank/DDBJ whole genome shotgun (WGS) entry which is preliminary data.</text>
</comment>
<dbReference type="InterPro" id="IPR034609">
    <property type="entry name" value="Syce2"/>
</dbReference>
<accession>A0AAD8CQG2</accession>
<proteinExistence type="predicted"/>
<dbReference type="Proteomes" id="UP001230051">
    <property type="component" value="Unassembled WGS sequence"/>
</dbReference>
<protein>
    <submittedName>
        <fullName evidence="2">Synaptonemal complex central element protein 2</fullName>
    </submittedName>
</protein>
<evidence type="ECO:0000313" key="2">
    <source>
        <dbReference type="EMBL" id="KAK1153823.1"/>
    </source>
</evidence>